<name>A0A8D8BMN6_CULPI</name>
<reference evidence="1" key="1">
    <citation type="submission" date="2021-05" db="EMBL/GenBank/DDBJ databases">
        <authorList>
            <person name="Alioto T."/>
            <person name="Alioto T."/>
            <person name="Gomez Garrido J."/>
        </authorList>
    </citation>
    <scope>NUCLEOTIDE SEQUENCE</scope>
</reference>
<sequence length="168" mass="17930">MSRTVSGWAVRDTSSARTGSVWLGTMCAMGLRTATMEATRWSVIDGSVTLTRSLAIRVAVEDRACRRCGSVTGWSSAQTGSTRATVRIRAPTMSTSALDSASVFRKRGGVTVPPTAAVERMNDCATARSITSGVMRVDACRTSLCAMVNRSARICRTNGDALAWTVER</sequence>
<proteinExistence type="predicted"/>
<organism evidence="1">
    <name type="scientific">Culex pipiens</name>
    <name type="common">House mosquito</name>
    <dbReference type="NCBI Taxonomy" id="7175"/>
    <lineage>
        <taxon>Eukaryota</taxon>
        <taxon>Metazoa</taxon>
        <taxon>Ecdysozoa</taxon>
        <taxon>Arthropoda</taxon>
        <taxon>Hexapoda</taxon>
        <taxon>Insecta</taxon>
        <taxon>Pterygota</taxon>
        <taxon>Neoptera</taxon>
        <taxon>Endopterygota</taxon>
        <taxon>Diptera</taxon>
        <taxon>Nematocera</taxon>
        <taxon>Culicoidea</taxon>
        <taxon>Culicidae</taxon>
        <taxon>Culicinae</taxon>
        <taxon>Culicini</taxon>
        <taxon>Culex</taxon>
        <taxon>Culex</taxon>
    </lineage>
</organism>
<dbReference type="EMBL" id="HBUE01078194">
    <property type="protein sequence ID" value="CAG6476293.1"/>
    <property type="molecule type" value="Transcribed_RNA"/>
</dbReference>
<dbReference type="EMBL" id="HBUE01078191">
    <property type="protein sequence ID" value="CAG6476290.1"/>
    <property type="molecule type" value="Transcribed_RNA"/>
</dbReference>
<protein>
    <submittedName>
        <fullName evidence="1">(northern house mosquito) hypothetical protein</fullName>
    </submittedName>
</protein>
<accession>A0A8D8BMN6</accession>
<dbReference type="AlphaFoldDB" id="A0A8D8BMN6"/>
<evidence type="ECO:0000313" key="1">
    <source>
        <dbReference type="EMBL" id="CAG6476290.1"/>
    </source>
</evidence>